<sequence length="111" mass="12861">MIGMNEELHRTYCGPVVDVRYEIVGRSDERSLSREVFQEMEYFQKKGYSDRAGRAFASPKLYKEEKMKSKDAEETMGICLHRCLESIKVRDAIKQADPQFFNSLVAALMRA</sequence>
<keyword evidence="2" id="KW-1185">Reference proteome</keyword>
<proteinExistence type="predicted"/>
<dbReference type="EMBL" id="WIXE01011093">
    <property type="protein sequence ID" value="KAK5977048.1"/>
    <property type="molecule type" value="Genomic_DNA"/>
</dbReference>
<comment type="caution">
    <text evidence="1">The sequence shown here is derived from an EMBL/GenBank/DDBJ whole genome shotgun (WGS) entry which is preliminary data.</text>
</comment>
<name>A0AAN8G571_TRICO</name>
<evidence type="ECO:0000313" key="2">
    <source>
        <dbReference type="Proteomes" id="UP001331761"/>
    </source>
</evidence>
<reference evidence="1 2" key="1">
    <citation type="submission" date="2019-10" db="EMBL/GenBank/DDBJ databases">
        <title>Assembly and Annotation for the nematode Trichostrongylus colubriformis.</title>
        <authorList>
            <person name="Martin J."/>
        </authorList>
    </citation>
    <scope>NUCLEOTIDE SEQUENCE [LARGE SCALE GENOMIC DNA]</scope>
    <source>
        <strain evidence="1">G859</strain>
        <tissue evidence="1">Whole worm</tissue>
    </source>
</reference>
<organism evidence="1 2">
    <name type="scientific">Trichostrongylus colubriformis</name>
    <name type="common">Black scour worm</name>
    <dbReference type="NCBI Taxonomy" id="6319"/>
    <lineage>
        <taxon>Eukaryota</taxon>
        <taxon>Metazoa</taxon>
        <taxon>Ecdysozoa</taxon>
        <taxon>Nematoda</taxon>
        <taxon>Chromadorea</taxon>
        <taxon>Rhabditida</taxon>
        <taxon>Rhabditina</taxon>
        <taxon>Rhabditomorpha</taxon>
        <taxon>Strongyloidea</taxon>
        <taxon>Trichostrongylidae</taxon>
        <taxon>Trichostrongylus</taxon>
    </lineage>
</organism>
<dbReference type="AlphaFoldDB" id="A0AAN8G571"/>
<dbReference type="Proteomes" id="UP001331761">
    <property type="component" value="Unassembled WGS sequence"/>
</dbReference>
<accession>A0AAN8G571</accession>
<evidence type="ECO:0000313" key="1">
    <source>
        <dbReference type="EMBL" id="KAK5977048.1"/>
    </source>
</evidence>
<protein>
    <submittedName>
        <fullName evidence="1">Uncharacterized protein</fullName>
    </submittedName>
</protein>
<gene>
    <name evidence="1" type="ORF">GCK32_016697</name>
</gene>